<evidence type="ECO:0000259" key="10">
    <source>
        <dbReference type="Pfam" id="PF00288"/>
    </source>
</evidence>
<dbReference type="GO" id="GO:0016114">
    <property type="term" value="P:terpenoid biosynthetic process"/>
    <property type="evidence" value="ECO:0007669"/>
    <property type="project" value="UniProtKB-UniRule"/>
</dbReference>
<dbReference type="InterPro" id="IPR006204">
    <property type="entry name" value="GHMP_kinase_N_dom"/>
</dbReference>
<dbReference type="InterPro" id="IPR036554">
    <property type="entry name" value="GHMP_kinase_C_sf"/>
</dbReference>
<comment type="function">
    <text evidence="9">Catalyzes the phosphorylation of the position 2 hydroxy group of 4-diphosphocytidyl-2C-methyl-D-erythritol.</text>
</comment>
<evidence type="ECO:0000256" key="7">
    <source>
        <dbReference type="ARBA" id="ARBA00022840"/>
    </source>
</evidence>
<name>A0A917IMR8_9BACT</name>
<evidence type="ECO:0000256" key="5">
    <source>
        <dbReference type="ARBA" id="ARBA00022741"/>
    </source>
</evidence>
<evidence type="ECO:0000256" key="3">
    <source>
        <dbReference type="ARBA" id="ARBA00017473"/>
    </source>
</evidence>
<dbReference type="NCBIfam" id="TIGR00154">
    <property type="entry name" value="ispE"/>
    <property type="match status" value="1"/>
</dbReference>
<proteinExistence type="inferred from homology"/>
<evidence type="ECO:0000259" key="11">
    <source>
        <dbReference type="Pfam" id="PF08544"/>
    </source>
</evidence>
<evidence type="ECO:0000313" key="12">
    <source>
        <dbReference type="EMBL" id="GGH58011.1"/>
    </source>
</evidence>
<dbReference type="RefSeq" id="WP_188950069.1">
    <property type="nucleotide sequence ID" value="NZ_BMIB01000001.1"/>
</dbReference>
<dbReference type="Pfam" id="PF08544">
    <property type="entry name" value="GHMP_kinases_C"/>
    <property type="match status" value="1"/>
</dbReference>
<keyword evidence="6 9" id="KW-0418">Kinase</keyword>
<reference evidence="12" key="1">
    <citation type="journal article" date="2014" name="Int. J. Syst. Evol. Microbiol.">
        <title>Complete genome sequence of Corynebacterium casei LMG S-19264T (=DSM 44701T), isolated from a smear-ripened cheese.</title>
        <authorList>
            <consortium name="US DOE Joint Genome Institute (JGI-PGF)"/>
            <person name="Walter F."/>
            <person name="Albersmeier A."/>
            <person name="Kalinowski J."/>
            <person name="Ruckert C."/>
        </authorList>
    </citation>
    <scope>NUCLEOTIDE SEQUENCE</scope>
    <source>
        <strain evidence="12">CGMCC 1.15290</strain>
    </source>
</reference>
<evidence type="ECO:0000313" key="13">
    <source>
        <dbReference type="Proteomes" id="UP000627292"/>
    </source>
</evidence>
<reference evidence="12" key="2">
    <citation type="submission" date="2020-09" db="EMBL/GenBank/DDBJ databases">
        <authorList>
            <person name="Sun Q."/>
            <person name="Zhou Y."/>
        </authorList>
    </citation>
    <scope>NUCLEOTIDE SEQUENCE</scope>
    <source>
        <strain evidence="12">CGMCC 1.15290</strain>
    </source>
</reference>
<evidence type="ECO:0000256" key="9">
    <source>
        <dbReference type="HAMAP-Rule" id="MF_00061"/>
    </source>
</evidence>
<evidence type="ECO:0000256" key="4">
    <source>
        <dbReference type="ARBA" id="ARBA00022679"/>
    </source>
</evidence>
<keyword evidence="13" id="KW-1185">Reference proteome</keyword>
<dbReference type="InterPro" id="IPR020568">
    <property type="entry name" value="Ribosomal_Su5_D2-typ_SF"/>
</dbReference>
<dbReference type="HAMAP" id="MF_00061">
    <property type="entry name" value="IspE"/>
    <property type="match status" value="1"/>
</dbReference>
<sequence length="278" mass="30348">MVHFPNCKINLGLNIIRKRNDGFHDLETVFYPVHLRDALETLPQPGEKNTTSPAIHFTASGLPVAGSVDSNLCVKAYHLLLKDYPAIGSVRMHLHKTIPMGAGLGGGSADGAFALKALDQLFHLNLTEQQLIAYALQLGSDCPFFIINKPCFATGRGEVMQPVTVDLKGYTLVIINPGIHVNTGQAFSLITPQQPPVSALDIIQQPVNTWRNALTNDFEAPVMQLYPEIAHIKNRLYEAGAVYASMTGTGSTLFALFQTQVPDLSIPSSYFFTELQLS</sequence>
<feature type="active site" evidence="9">
    <location>
        <position position="141"/>
    </location>
</feature>
<dbReference type="EC" id="2.7.1.148" evidence="2 9"/>
<evidence type="ECO:0000256" key="2">
    <source>
        <dbReference type="ARBA" id="ARBA00012052"/>
    </source>
</evidence>
<evidence type="ECO:0000256" key="8">
    <source>
        <dbReference type="ARBA" id="ARBA00032554"/>
    </source>
</evidence>
<dbReference type="InterPro" id="IPR014721">
    <property type="entry name" value="Ribsml_uS5_D2-typ_fold_subgr"/>
</dbReference>
<keyword evidence="7 9" id="KW-0067">ATP-binding</keyword>
<dbReference type="SUPFAM" id="SSF55060">
    <property type="entry name" value="GHMP Kinase, C-terminal domain"/>
    <property type="match status" value="1"/>
</dbReference>
<dbReference type="SUPFAM" id="SSF54211">
    <property type="entry name" value="Ribosomal protein S5 domain 2-like"/>
    <property type="match status" value="1"/>
</dbReference>
<dbReference type="Pfam" id="PF00288">
    <property type="entry name" value="GHMP_kinases_N"/>
    <property type="match status" value="1"/>
</dbReference>
<dbReference type="Gene3D" id="3.30.230.10">
    <property type="match status" value="1"/>
</dbReference>
<dbReference type="GO" id="GO:0050515">
    <property type="term" value="F:4-(cytidine 5'-diphospho)-2-C-methyl-D-erythritol kinase activity"/>
    <property type="evidence" value="ECO:0007669"/>
    <property type="project" value="UniProtKB-UniRule"/>
</dbReference>
<keyword evidence="4 9" id="KW-0808">Transferase</keyword>
<dbReference type="PIRSF" id="PIRSF010376">
    <property type="entry name" value="IspE"/>
    <property type="match status" value="1"/>
</dbReference>
<dbReference type="InterPro" id="IPR004424">
    <property type="entry name" value="IspE"/>
</dbReference>
<feature type="domain" description="GHMP kinase N-terminal" evidence="10">
    <location>
        <begin position="71"/>
        <end position="146"/>
    </location>
</feature>
<dbReference type="GO" id="GO:0019288">
    <property type="term" value="P:isopentenyl diphosphate biosynthetic process, methylerythritol 4-phosphate pathway"/>
    <property type="evidence" value="ECO:0007669"/>
    <property type="project" value="UniProtKB-UniRule"/>
</dbReference>
<comment type="caution">
    <text evidence="12">The sequence shown here is derived from an EMBL/GenBank/DDBJ whole genome shotgun (WGS) entry which is preliminary data.</text>
</comment>
<accession>A0A917IMR8</accession>
<dbReference type="GO" id="GO:0005524">
    <property type="term" value="F:ATP binding"/>
    <property type="evidence" value="ECO:0007669"/>
    <property type="project" value="UniProtKB-UniRule"/>
</dbReference>
<dbReference type="PANTHER" id="PTHR43527">
    <property type="entry name" value="4-DIPHOSPHOCYTIDYL-2-C-METHYL-D-ERYTHRITOL KINASE, CHLOROPLASTIC"/>
    <property type="match status" value="1"/>
</dbReference>
<comment type="catalytic activity">
    <reaction evidence="9">
        <text>4-CDP-2-C-methyl-D-erythritol + ATP = 4-CDP-2-C-methyl-D-erythritol 2-phosphate + ADP + H(+)</text>
        <dbReference type="Rhea" id="RHEA:18437"/>
        <dbReference type="ChEBI" id="CHEBI:15378"/>
        <dbReference type="ChEBI" id="CHEBI:30616"/>
        <dbReference type="ChEBI" id="CHEBI:57823"/>
        <dbReference type="ChEBI" id="CHEBI:57919"/>
        <dbReference type="ChEBI" id="CHEBI:456216"/>
        <dbReference type="EC" id="2.7.1.148"/>
    </reaction>
</comment>
<comment type="similarity">
    <text evidence="1 9">Belongs to the GHMP kinase family. IspE subfamily.</text>
</comment>
<feature type="active site" evidence="9">
    <location>
        <position position="8"/>
    </location>
</feature>
<feature type="binding site" evidence="9">
    <location>
        <begin position="99"/>
        <end position="109"/>
    </location>
    <ligand>
        <name>ATP</name>
        <dbReference type="ChEBI" id="CHEBI:30616"/>
    </ligand>
</feature>
<comment type="pathway">
    <text evidence="9">Isoprenoid biosynthesis; isopentenyl diphosphate biosynthesis via DXP pathway; isopentenyl diphosphate from 1-deoxy-D-xylulose 5-phosphate: step 3/6.</text>
</comment>
<gene>
    <name evidence="9 12" type="primary">ispE</name>
    <name evidence="12" type="ORF">GCM10011379_03310</name>
</gene>
<protein>
    <recommendedName>
        <fullName evidence="3 9">4-diphosphocytidyl-2-C-methyl-D-erythritol kinase</fullName>
        <shortName evidence="9">CMK</shortName>
        <ecNumber evidence="2 9">2.7.1.148</ecNumber>
    </recommendedName>
    <alternativeName>
        <fullName evidence="8 9">4-(cytidine-5'-diphospho)-2-C-methyl-D-erythritol kinase</fullName>
    </alternativeName>
</protein>
<organism evidence="12 13">
    <name type="scientific">Filimonas zeae</name>
    <dbReference type="NCBI Taxonomy" id="1737353"/>
    <lineage>
        <taxon>Bacteria</taxon>
        <taxon>Pseudomonadati</taxon>
        <taxon>Bacteroidota</taxon>
        <taxon>Chitinophagia</taxon>
        <taxon>Chitinophagales</taxon>
        <taxon>Chitinophagaceae</taxon>
        <taxon>Filimonas</taxon>
    </lineage>
</organism>
<dbReference type="Proteomes" id="UP000627292">
    <property type="component" value="Unassembled WGS sequence"/>
</dbReference>
<keyword evidence="9" id="KW-0414">Isoprene biosynthesis</keyword>
<dbReference type="AlphaFoldDB" id="A0A917IMR8"/>
<dbReference type="PANTHER" id="PTHR43527:SF2">
    <property type="entry name" value="4-DIPHOSPHOCYTIDYL-2-C-METHYL-D-ERYTHRITOL KINASE, CHLOROPLASTIC"/>
    <property type="match status" value="1"/>
</dbReference>
<dbReference type="InterPro" id="IPR013750">
    <property type="entry name" value="GHMP_kinase_C_dom"/>
</dbReference>
<dbReference type="EMBL" id="BMIB01000001">
    <property type="protein sequence ID" value="GGH58011.1"/>
    <property type="molecule type" value="Genomic_DNA"/>
</dbReference>
<evidence type="ECO:0000256" key="1">
    <source>
        <dbReference type="ARBA" id="ARBA00009684"/>
    </source>
</evidence>
<dbReference type="Gene3D" id="3.30.70.890">
    <property type="entry name" value="GHMP kinase, C-terminal domain"/>
    <property type="match status" value="1"/>
</dbReference>
<evidence type="ECO:0000256" key="6">
    <source>
        <dbReference type="ARBA" id="ARBA00022777"/>
    </source>
</evidence>
<feature type="domain" description="GHMP kinase C-terminal" evidence="11">
    <location>
        <begin position="209"/>
        <end position="260"/>
    </location>
</feature>
<keyword evidence="5 9" id="KW-0547">Nucleotide-binding</keyword>